<proteinExistence type="inferred from homology"/>
<keyword evidence="2 4" id="KW-0732">Signal</keyword>
<feature type="chain" id="PRO_5015134172" evidence="4">
    <location>
        <begin position="27"/>
        <end position="398"/>
    </location>
</feature>
<comment type="caution">
    <text evidence="6">The sequence shown here is derived from an EMBL/GenBank/DDBJ whole genome shotgun (WGS) entry which is preliminary data.</text>
</comment>
<dbReference type="Gene3D" id="3.40.50.2300">
    <property type="match status" value="2"/>
</dbReference>
<dbReference type="GO" id="GO:0006865">
    <property type="term" value="P:amino acid transport"/>
    <property type="evidence" value="ECO:0007669"/>
    <property type="project" value="UniProtKB-KW"/>
</dbReference>
<dbReference type="PANTHER" id="PTHR30483:SF6">
    <property type="entry name" value="PERIPLASMIC BINDING PROTEIN OF ABC TRANSPORTER FOR NATURAL AMINO ACIDS"/>
    <property type="match status" value="1"/>
</dbReference>
<dbReference type="Pfam" id="PF13458">
    <property type="entry name" value="Peripla_BP_6"/>
    <property type="match status" value="1"/>
</dbReference>
<accession>A0A2P7S5P7</accession>
<sequence length="398" mass="41634">MKRTTEFLFGSAFIATATLASGAATAAPLDLVICHIDDRSGSAADTGIESLNGLNMVLEPLNEAGGINGQKIKLVTYDTKTDPQLAANFGTRCAEDDKGLLVIGASPSAVANSLVTVANQNKIPLYVLAAASPELTDNAVYQFRFGPKVTQDSIAVANALEQSGVKGVAIINNSVPFGITGAASAAEALGKKNIAIVTQQTYDVAATDVSPQVINVMQTSPEAILVYPYPADGARVVRTLRQMGLEQPVIMPRVGMMKAFRELAAEVGNGVLVPSSVDITRPEVADFFKKYTEKYGPLAISASPVQGFDAGTLAIAVLKDETVQQAIQAGDLQAARDAIRDATQKHGDFTGLQGTAKGGYRFSQSHHGPTDDGFFVFVKVGENGAALESVDTATALKN</sequence>
<evidence type="ECO:0000256" key="3">
    <source>
        <dbReference type="ARBA" id="ARBA00022970"/>
    </source>
</evidence>
<evidence type="ECO:0000256" key="4">
    <source>
        <dbReference type="SAM" id="SignalP"/>
    </source>
</evidence>
<organism evidence="6 7">
    <name type="scientific">Kumtagia ephedrae</name>
    <dbReference type="NCBI Taxonomy" id="2116701"/>
    <lineage>
        <taxon>Bacteria</taxon>
        <taxon>Pseudomonadati</taxon>
        <taxon>Pseudomonadota</taxon>
        <taxon>Alphaproteobacteria</taxon>
        <taxon>Hyphomicrobiales</taxon>
        <taxon>Phyllobacteriaceae</taxon>
        <taxon>Kumtagia</taxon>
    </lineage>
</organism>
<keyword evidence="7" id="KW-1185">Reference proteome</keyword>
<keyword evidence="3" id="KW-0813">Transport</keyword>
<name>A0A2P7S5P7_9HYPH</name>
<dbReference type="EMBL" id="PXYK01000016">
    <property type="protein sequence ID" value="PSJ57788.1"/>
    <property type="molecule type" value="Genomic_DNA"/>
</dbReference>
<dbReference type="SUPFAM" id="SSF53822">
    <property type="entry name" value="Periplasmic binding protein-like I"/>
    <property type="match status" value="1"/>
</dbReference>
<dbReference type="RefSeq" id="WP_106773467.1">
    <property type="nucleotide sequence ID" value="NZ_PXYK01000016.1"/>
</dbReference>
<dbReference type="AlphaFoldDB" id="A0A2P7S5P7"/>
<gene>
    <name evidence="6" type="ORF">C7I84_17370</name>
</gene>
<dbReference type="InterPro" id="IPR051010">
    <property type="entry name" value="BCAA_transport"/>
</dbReference>
<protein>
    <submittedName>
        <fullName evidence="6">Amino acid ABC transporter substrate-binding protein</fullName>
    </submittedName>
</protein>
<dbReference type="InterPro" id="IPR028081">
    <property type="entry name" value="Leu-bd"/>
</dbReference>
<evidence type="ECO:0000259" key="5">
    <source>
        <dbReference type="Pfam" id="PF13458"/>
    </source>
</evidence>
<comment type="similarity">
    <text evidence="1">Belongs to the leucine-binding protein family.</text>
</comment>
<evidence type="ECO:0000256" key="1">
    <source>
        <dbReference type="ARBA" id="ARBA00010062"/>
    </source>
</evidence>
<reference evidence="6 7" key="1">
    <citation type="submission" date="2018-03" db="EMBL/GenBank/DDBJ databases">
        <title>The draft genome of Mesorhizobium sp. 6GN-30.</title>
        <authorList>
            <person name="Liu L."/>
            <person name="Li L."/>
            <person name="Wang T."/>
            <person name="Zhang X."/>
            <person name="Liang L."/>
        </authorList>
    </citation>
    <scope>NUCLEOTIDE SEQUENCE [LARGE SCALE GENOMIC DNA]</scope>
    <source>
        <strain evidence="6 7">6GN30</strain>
    </source>
</reference>
<evidence type="ECO:0000313" key="6">
    <source>
        <dbReference type="EMBL" id="PSJ57788.1"/>
    </source>
</evidence>
<dbReference type="InterPro" id="IPR028082">
    <property type="entry name" value="Peripla_BP_I"/>
</dbReference>
<dbReference type="Proteomes" id="UP000241229">
    <property type="component" value="Unassembled WGS sequence"/>
</dbReference>
<evidence type="ECO:0000256" key="2">
    <source>
        <dbReference type="ARBA" id="ARBA00022729"/>
    </source>
</evidence>
<keyword evidence="3" id="KW-0029">Amino-acid transport</keyword>
<dbReference type="OrthoDB" id="9791590at2"/>
<feature type="signal peptide" evidence="4">
    <location>
        <begin position="1"/>
        <end position="26"/>
    </location>
</feature>
<feature type="domain" description="Leucine-binding protein" evidence="5">
    <location>
        <begin position="33"/>
        <end position="379"/>
    </location>
</feature>
<dbReference type="PANTHER" id="PTHR30483">
    <property type="entry name" value="LEUCINE-SPECIFIC-BINDING PROTEIN"/>
    <property type="match status" value="1"/>
</dbReference>
<evidence type="ECO:0000313" key="7">
    <source>
        <dbReference type="Proteomes" id="UP000241229"/>
    </source>
</evidence>